<feature type="region of interest" description="Disordered" evidence="5">
    <location>
        <begin position="226"/>
        <end position="335"/>
    </location>
</feature>
<dbReference type="SMART" id="SM00321">
    <property type="entry name" value="WSC"/>
    <property type="match status" value="1"/>
</dbReference>
<protein>
    <recommendedName>
        <fullName evidence="8">WSC domain-containing protein</fullName>
    </recommendedName>
</protein>
<dbReference type="InterPro" id="IPR051694">
    <property type="entry name" value="Immunoregulatory_rcpt-like"/>
</dbReference>
<feature type="compositionally biased region" description="Low complexity" evidence="5">
    <location>
        <begin position="232"/>
        <end position="243"/>
    </location>
</feature>
<accession>A0AAN7A068</accession>
<gene>
    <name evidence="9" type="ORF">C8A00DRAFT_41971</name>
</gene>
<comment type="caution">
    <text evidence="9">The sequence shown here is derived from an EMBL/GenBank/DDBJ whole genome shotgun (WGS) entry which is preliminary data.</text>
</comment>
<keyword evidence="10" id="KW-1185">Reference proteome</keyword>
<organism evidence="9 10">
    <name type="scientific">Chaetomidium leptoderma</name>
    <dbReference type="NCBI Taxonomy" id="669021"/>
    <lineage>
        <taxon>Eukaryota</taxon>
        <taxon>Fungi</taxon>
        <taxon>Dikarya</taxon>
        <taxon>Ascomycota</taxon>
        <taxon>Pezizomycotina</taxon>
        <taxon>Sordariomycetes</taxon>
        <taxon>Sordariomycetidae</taxon>
        <taxon>Sordariales</taxon>
        <taxon>Chaetomiaceae</taxon>
        <taxon>Chaetomidium</taxon>
    </lineage>
</organism>
<dbReference type="GO" id="GO:0071944">
    <property type="term" value="C:cell periphery"/>
    <property type="evidence" value="ECO:0007669"/>
    <property type="project" value="UniProtKB-ARBA"/>
</dbReference>
<proteinExistence type="predicted"/>
<evidence type="ECO:0000256" key="7">
    <source>
        <dbReference type="SAM" id="SignalP"/>
    </source>
</evidence>
<evidence type="ECO:0000256" key="4">
    <source>
        <dbReference type="ARBA" id="ARBA00023136"/>
    </source>
</evidence>
<feature type="transmembrane region" description="Helical" evidence="6">
    <location>
        <begin position="194"/>
        <end position="217"/>
    </location>
</feature>
<dbReference type="Pfam" id="PF01822">
    <property type="entry name" value="WSC"/>
    <property type="match status" value="1"/>
</dbReference>
<feature type="signal peptide" evidence="7">
    <location>
        <begin position="1"/>
        <end position="25"/>
    </location>
</feature>
<evidence type="ECO:0000256" key="5">
    <source>
        <dbReference type="SAM" id="MobiDB-lite"/>
    </source>
</evidence>
<reference evidence="9" key="1">
    <citation type="journal article" date="2023" name="Mol. Phylogenet. Evol.">
        <title>Genome-scale phylogeny and comparative genomics of the fungal order Sordariales.</title>
        <authorList>
            <person name="Hensen N."/>
            <person name="Bonometti L."/>
            <person name="Westerberg I."/>
            <person name="Brannstrom I.O."/>
            <person name="Guillou S."/>
            <person name="Cros-Aarteil S."/>
            <person name="Calhoun S."/>
            <person name="Haridas S."/>
            <person name="Kuo A."/>
            <person name="Mondo S."/>
            <person name="Pangilinan J."/>
            <person name="Riley R."/>
            <person name="LaButti K."/>
            <person name="Andreopoulos B."/>
            <person name="Lipzen A."/>
            <person name="Chen C."/>
            <person name="Yan M."/>
            <person name="Daum C."/>
            <person name="Ng V."/>
            <person name="Clum A."/>
            <person name="Steindorff A."/>
            <person name="Ohm R.A."/>
            <person name="Martin F."/>
            <person name="Silar P."/>
            <person name="Natvig D.O."/>
            <person name="Lalanne C."/>
            <person name="Gautier V."/>
            <person name="Ament-Velasquez S.L."/>
            <person name="Kruys A."/>
            <person name="Hutchinson M.I."/>
            <person name="Powell A.J."/>
            <person name="Barry K."/>
            <person name="Miller A.N."/>
            <person name="Grigoriev I.V."/>
            <person name="Debuchy R."/>
            <person name="Gladieux P."/>
            <person name="Hiltunen Thoren M."/>
            <person name="Johannesson H."/>
        </authorList>
    </citation>
    <scope>NUCLEOTIDE SEQUENCE</scope>
    <source>
        <strain evidence="9">CBS 538.74</strain>
    </source>
</reference>
<dbReference type="InterPro" id="IPR002889">
    <property type="entry name" value="WSC_carb-bd"/>
</dbReference>
<evidence type="ECO:0000256" key="1">
    <source>
        <dbReference type="ARBA" id="ARBA00004167"/>
    </source>
</evidence>
<feature type="compositionally biased region" description="Polar residues" evidence="5">
    <location>
        <begin position="137"/>
        <end position="149"/>
    </location>
</feature>
<dbReference type="Proteomes" id="UP001302745">
    <property type="component" value="Unassembled WGS sequence"/>
</dbReference>
<keyword evidence="4 6" id="KW-0472">Membrane</keyword>
<reference evidence="9" key="2">
    <citation type="submission" date="2023-05" db="EMBL/GenBank/DDBJ databases">
        <authorList>
            <consortium name="Lawrence Berkeley National Laboratory"/>
            <person name="Steindorff A."/>
            <person name="Hensen N."/>
            <person name="Bonometti L."/>
            <person name="Westerberg I."/>
            <person name="Brannstrom I.O."/>
            <person name="Guillou S."/>
            <person name="Cros-Aarteil S."/>
            <person name="Calhoun S."/>
            <person name="Haridas S."/>
            <person name="Kuo A."/>
            <person name="Mondo S."/>
            <person name="Pangilinan J."/>
            <person name="Riley R."/>
            <person name="Labutti K."/>
            <person name="Andreopoulos B."/>
            <person name="Lipzen A."/>
            <person name="Chen C."/>
            <person name="Yanf M."/>
            <person name="Daum C."/>
            <person name="Ng V."/>
            <person name="Clum A."/>
            <person name="Ohm R."/>
            <person name="Martin F."/>
            <person name="Silar P."/>
            <person name="Natvig D."/>
            <person name="Lalanne C."/>
            <person name="Gautier V."/>
            <person name="Ament-Velasquez S.L."/>
            <person name="Kruys A."/>
            <person name="Hutchinson M.I."/>
            <person name="Powell A.J."/>
            <person name="Barry K."/>
            <person name="Miller A.N."/>
            <person name="Grigoriev I.V."/>
            <person name="Debuchy R."/>
            <person name="Gladieux P."/>
            <person name="Thoren M.H."/>
            <person name="Johannesson H."/>
        </authorList>
    </citation>
    <scope>NUCLEOTIDE SEQUENCE</scope>
    <source>
        <strain evidence="9">CBS 538.74</strain>
    </source>
</reference>
<dbReference type="AlphaFoldDB" id="A0AAN7A068"/>
<feature type="domain" description="WSC" evidence="8">
    <location>
        <begin position="33"/>
        <end position="121"/>
    </location>
</feature>
<comment type="subcellular location">
    <subcellularLocation>
        <location evidence="1">Membrane</location>
        <topology evidence="1">Single-pass membrane protein</topology>
    </subcellularLocation>
</comment>
<sequence>MPTPRAALPWASFTLASLFHSVAWAQSQPVGPSVPMEYCASVNTADMVPIHYDWQSDGRCFGNCTTLKYALAIVKEKNCWCSNLIPNRADQKSLGNCQDPCPGYPTDFCGGDGVYGYMDVAGFSPTGTAPPGGDSTKLPSSSDGDTTSKPPNPPSVTTITVGGTVRTITATAEPTGPSGEPLFETPSTGLQTGAIVGIVVGVLGGLAVIAAFIWLWFAKRRRRNEEDGNRLGSPMRGGSSPGMTATPRTGEISENRFGAASVGSAAATWDSSNKRRSNLMPVDPRLDPFAAGMYPSDQNRSRESFSSLQDNQDYSRRVHQAPRVLRAMNPDPDHT</sequence>
<evidence type="ECO:0000313" key="9">
    <source>
        <dbReference type="EMBL" id="KAK4155421.1"/>
    </source>
</evidence>
<evidence type="ECO:0000256" key="2">
    <source>
        <dbReference type="ARBA" id="ARBA00022692"/>
    </source>
</evidence>
<keyword evidence="7" id="KW-0732">Signal</keyword>
<name>A0AAN7A068_9PEZI</name>
<evidence type="ECO:0000256" key="6">
    <source>
        <dbReference type="SAM" id="Phobius"/>
    </source>
</evidence>
<dbReference type="GO" id="GO:0016020">
    <property type="term" value="C:membrane"/>
    <property type="evidence" value="ECO:0007669"/>
    <property type="project" value="UniProtKB-SubCell"/>
</dbReference>
<evidence type="ECO:0000256" key="3">
    <source>
        <dbReference type="ARBA" id="ARBA00022989"/>
    </source>
</evidence>
<evidence type="ECO:0000259" key="8">
    <source>
        <dbReference type="PROSITE" id="PS51212"/>
    </source>
</evidence>
<feature type="chain" id="PRO_5042942927" description="WSC domain-containing protein" evidence="7">
    <location>
        <begin position="26"/>
        <end position="335"/>
    </location>
</feature>
<keyword evidence="3 6" id="KW-1133">Transmembrane helix</keyword>
<evidence type="ECO:0000313" key="10">
    <source>
        <dbReference type="Proteomes" id="UP001302745"/>
    </source>
</evidence>
<dbReference type="PROSITE" id="PS51212">
    <property type="entry name" value="WSC"/>
    <property type="match status" value="1"/>
</dbReference>
<keyword evidence="2 6" id="KW-0812">Transmembrane</keyword>
<feature type="region of interest" description="Disordered" evidence="5">
    <location>
        <begin position="126"/>
        <end position="163"/>
    </location>
</feature>
<dbReference type="PANTHER" id="PTHR15549">
    <property type="entry name" value="PAIRED IMMUNOGLOBULIN-LIKE TYPE 2 RECEPTOR"/>
    <property type="match status" value="1"/>
</dbReference>
<dbReference type="EMBL" id="MU856888">
    <property type="protein sequence ID" value="KAK4155421.1"/>
    <property type="molecule type" value="Genomic_DNA"/>
</dbReference>